<dbReference type="Pfam" id="PF03466">
    <property type="entry name" value="LysR_substrate"/>
    <property type="match status" value="1"/>
</dbReference>
<protein>
    <submittedName>
        <fullName evidence="7">LysR family transcriptional regulator</fullName>
    </submittedName>
</protein>
<evidence type="ECO:0000313" key="8">
    <source>
        <dbReference type="Proteomes" id="UP000559809"/>
    </source>
</evidence>
<dbReference type="SUPFAM" id="SSF53850">
    <property type="entry name" value="Periplasmic binding protein-like II"/>
    <property type="match status" value="1"/>
</dbReference>
<evidence type="ECO:0000256" key="4">
    <source>
        <dbReference type="ARBA" id="ARBA00023159"/>
    </source>
</evidence>
<dbReference type="EMBL" id="JACCEM010000005">
    <property type="protein sequence ID" value="NYT49911.1"/>
    <property type="molecule type" value="Genomic_DNA"/>
</dbReference>
<organism evidence="7 8">
    <name type="scientific">Parapusillimonas granuli</name>
    <dbReference type="NCBI Taxonomy" id="380911"/>
    <lineage>
        <taxon>Bacteria</taxon>
        <taxon>Pseudomonadati</taxon>
        <taxon>Pseudomonadota</taxon>
        <taxon>Betaproteobacteria</taxon>
        <taxon>Burkholderiales</taxon>
        <taxon>Alcaligenaceae</taxon>
        <taxon>Parapusillimonas</taxon>
    </lineage>
</organism>
<dbReference type="PANTHER" id="PTHR30293">
    <property type="entry name" value="TRANSCRIPTIONAL REGULATORY PROTEIN NAC-RELATED"/>
    <property type="match status" value="1"/>
</dbReference>
<comment type="similarity">
    <text evidence="1">Belongs to the LysR transcriptional regulatory family.</text>
</comment>
<dbReference type="PRINTS" id="PR00039">
    <property type="entry name" value="HTHLYSR"/>
</dbReference>
<keyword evidence="3" id="KW-0238">DNA-binding</keyword>
<dbReference type="RefSeq" id="WP_180155315.1">
    <property type="nucleotide sequence ID" value="NZ_JACCEM010000005.1"/>
</dbReference>
<dbReference type="FunFam" id="1.10.10.10:FF:000001">
    <property type="entry name" value="LysR family transcriptional regulator"/>
    <property type="match status" value="1"/>
</dbReference>
<evidence type="ECO:0000256" key="3">
    <source>
        <dbReference type="ARBA" id="ARBA00023125"/>
    </source>
</evidence>
<dbReference type="PROSITE" id="PS50931">
    <property type="entry name" value="HTH_LYSR"/>
    <property type="match status" value="1"/>
</dbReference>
<dbReference type="GO" id="GO:0003700">
    <property type="term" value="F:DNA-binding transcription factor activity"/>
    <property type="evidence" value="ECO:0007669"/>
    <property type="project" value="InterPro"/>
</dbReference>
<dbReference type="SUPFAM" id="SSF46785">
    <property type="entry name" value="Winged helix' DNA-binding domain"/>
    <property type="match status" value="1"/>
</dbReference>
<keyword evidence="4" id="KW-0010">Activator</keyword>
<keyword evidence="8" id="KW-1185">Reference proteome</keyword>
<evidence type="ECO:0000256" key="2">
    <source>
        <dbReference type="ARBA" id="ARBA00023015"/>
    </source>
</evidence>
<accession>A0A853G5D3</accession>
<dbReference type="AlphaFoldDB" id="A0A853G5D3"/>
<evidence type="ECO:0000313" key="7">
    <source>
        <dbReference type="EMBL" id="NYT49911.1"/>
    </source>
</evidence>
<dbReference type="Pfam" id="PF00126">
    <property type="entry name" value="HTH_1"/>
    <property type="match status" value="1"/>
</dbReference>
<comment type="caution">
    <text evidence="7">The sequence shown here is derived from an EMBL/GenBank/DDBJ whole genome shotgun (WGS) entry which is preliminary data.</text>
</comment>
<gene>
    <name evidence="7" type="ORF">H0A72_11380</name>
</gene>
<dbReference type="Gene3D" id="3.40.190.290">
    <property type="match status" value="1"/>
</dbReference>
<dbReference type="GO" id="GO:0003677">
    <property type="term" value="F:DNA binding"/>
    <property type="evidence" value="ECO:0007669"/>
    <property type="project" value="UniProtKB-KW"/>
</dbReference>
<name>A0A853G5D3_9BURK</name>
<evidence type="ECO:0000256" key="5">
    <source>
        <dbReference type="ARBA" id="ARBA00023163"/>
    </source>
</evidence>
<dbReference type="PANTHER" id="PTHR30293:SF0">
    <property type="entry name" value="NITROGEN ASSIMILATION REGULATORY PROTEIN NAC"/>
    <property type="match status" value="1"/>
</dbReference>
<dbReference type="InterPro" id="IPR036388">
    <property type="entry name" value="WH-like_DNA-bd_sf"/>
</dbReference>
<evidence type="ECO:0000256" key="1">
    <source>
        <dbReference type="ARBA" id="ARBA00009437"/>
    </source>
</evidence>
<dbReference type="GO" id="GO:2000142">
    <property type="term" value="P:regulation of DNA-templated transcription initiation"/>
    <property type="evidence" value="ECO:0007669"/>
    <property type="project" value="TreeGrafter"/>
</dbReference>
<evidence type="ECO:0000259" key="6">
    <source>
        <dbReference type="PROSITE" id="PS50931"/>
    </source>
</evidence>
<reference evidence="7 8" key="1">
    <citation type="submission" date="2020-07" db="EMBL/GenBank/DDBJ databases">
        <title>Taxonomic revisions and descriptions of new bacterial species based on genomic comparisons in the high-G+C-content subgroup of the family Alcaligenaceae.</title>
        <authorList>
            <person name="Szabo A."/>
            <person name="Felfoldi T."/>
        </authorList>
    </citation>
    <scope>NUCLEOTIDE SEQUENCE [LARGE SCALE GENOMIC DNA]</scope>
    <source>
        <strain evidence="7 8">LMG 24012</strain>
    </source>
</reference>
<proteinExistence type="inferred from homology"/>
<dbReference type="InterPro" id="IPR036390">
    <property type="entry name" value="WH_DNA-bd_sf"/>
</dbReference>
<dbReference type="InterPro" id="IPR005119">
    <property type="entry name" value="LysR_subst-bd"/>
</dbReference>
<sequence length="299" mass="33588">MNLKQIRYFIVVCEQRSFSRAVDVLDVAQPSISRQVQLLETELQQHLLRRTGRGVEPTEAGLRFLHHAKAIHSLAVHAKQDLLDFRSTVQGRVKLGLPPRIARRLTPHIVKQFRLLFPNSSITIAERLSTEMREWLIRDRIDLALLYEPPPSVLMTCETIYREELVLAYTRDCRPAPPAQVKVAELARYPLVLPSAPNTIRALVDSTCGDLNVELNVVAEVDVVHSIVETTAQGNVFTIIPRSAVTDSAGHVELSYSRIVEPVIRNNLTLALPVNGSNQRLAHATADIIRGLDFARHMQ</sequence>
<dbReference type="InterPro" id="IPR000847">
    <property type="entry name" value="LysR_HTH_N"/>
</dbReference>
<dbReference type="Proteomes" id="UP000559809">
    <property type="component" value="Unassembled WGS sequence"/>
</dbReference>
<dbReference type="Gene3D" id="1.10.10.10">
    <property type="entry name" value="Winged helix-like DNA-binding domain superfamily/Winged helix DNA-binding domain"/>
    <property type="match status" value="1"/>
</dbReference>
<keyword evidence="5" id="KW-0804">Transcription</keyword>
<keyword evidence="2" id="KW-0805">Transcription regulation</keyword>
<feature type="domain" description="HTH lysR-type" evidence="6">
    <location>
        <begin position="1"/>
        <end position="58"/>
    </location>
</feature>